<protein>
    <submittedName>
        <fullName evidence="1">Uncharacterized protein</fullName>
    </submittedName>
</protein>
<reference evidence="1" key="1">
    <citation type="journal article" date="2020" name="mSystems">
        <title>Genome- and Community-Level Interaction Insights into Carbon Utilization and Element Cycling Functions of Hydrothermarchaeota in Hydrothermal Sediment.</title>
        <authorList>
            <person name="Zhou Z."/>
            <person name="Liu Y."/>
            <person name="Xu W."/>
            <person name="Pan J."/>
            <person name="Luo Z.H."/>
            <person name="Li M."/>
        </authorList>
    </citation>
    <scope>NUCLEOTIDE SEQUENCE [LARGE SCALE GENOMIC DNA]</scope>
    <source>
        <strain evidence="1">SpSt-1217</strain>
    </source>
</reference>
<accession>A0A831LSE4</accession>
<proteinExistence type="predicted"/>
<gene>
    <name evidence="1" type="ORF">ENN90_02530</name>
</gene>
<comment type="caution">
    <text evidence="1">The sequence shown here is derived from an EMBL/GenBank/DDBJ whole genome shotgun (WGS) entry which is preliminary data.</text>
</comment>
<dbReference type="Proteomes" id="UP000886047">
    <property type="component" value="Unassembled WGS sequence"/>
</dbReference>
<sequence length="105" mass="11323">MDGVTSLVNPNEYRSNNATMTAGSVVVAKWSDGLPLVVVKENLGPTNARRADINIFPPSSNARGDFWDVSTDGDILLANALLWVSKKCGCVDIVVEMNRGFAVRL</sequence>
<name>A0A831LSE4_9BACT</name>
<dbReference type="AlphaFoldDB" id="A0A831LSE4"/>
<evidence type="ECO:0000313" key="1">
    <source>
        <dbReference type="EMBL" id="HDR50485.1"/>
    </source>
</evidence>
<organism evidence="1">
    <name type="scientific">Mariniphaga anaerophila</name>
    <dbReference type="NCBI Taxonomy" id="1484053"/>
    <lineage>
        <taxon>Bacteria</taxon>
        <taxon>Pseudomonadati</taxon>
        <taxon>Bacteroidota</taxon>
        <taxon>Bacteroidia</taxon>
        <taxon>Marinilabiliales</taxon>
        <taxon>Prolixibacteraceae</taxon>
        <taxon>Mariniphaga</taxon>
    </lineage>
</organism>
<dbReference type="EMBL" id="DSDK01000141">
    <property type="protein sequence ID" value="HDR50485.1"/>
    <property type="molecule type" value="Genomic_DNA"/>
</dbReference>